<dbReference type="PROSITE" id="PS51677">
    <property type="entry name" value="NODB"/>
    <property type="match status" value="1"/>
</dbReference>
<dbReference type="InterPro" id="IPR011330">
    <property type="entry name" value="Glyco_hydro/deAcase_b/a-brl"/>
</dbReference>
<feature type="domain" description="NodB homology" evidence="1">
    <location>
        <begin position="41"/>
        <end position="237"/>
    </location>
</feature>
<dbReference type="SUPFAM" id="SSF88713">
    <property type="entry name" value="Glycoside hydrolase/deacetylase"/>
    <property type="match status" value="1"/>
</dbReference>
<proteinExistence type="predicted"/>
<evidence type="ECO:0000259" key="1">
    <source>
        <dbReference type="PROSITE" id="PS51677"/>
    </source>
</evidence>
<dbReference type="Proteomes" id="UP000321820">
    <property type="component" value="Chromosome"/>
</dbReference>
<reference evidence="2 3" key="1">
    <citation type="submission" date="2019-08" db="EMBL/GenBank/DDBJ databases">
        <title>Complete genome sequence of Terriglobus albidus strain ORNL.</title>
        <authorList>
            <person name="Podar M."/>
        </authorList>
    </citation>
    <scope>NUCLEOTIDE SEQUENCE [LARGE SCALE GENOMIC DNA]</scope>
    <source>
        <strain evidence="2 3">ORNL</strain>
    </source>
</reference>
<dbReference type="PANTHER" id="PTHR10587">
    <property type="entry name" value="GLYCOSYL TRANSFERASE-RELATED"/>
    <property type="match status" value="1"/>
</dbReference>
<dbReference type="Pfam" id="PF01522">
    <property type="entry name" value="Polysacc_deac_1"/>
    <property type="match status" value="1"/>
</dbReference>
<name>A0A5B9EBL6_9BACT</name>
<organism evidence="2 3">
    <name type="scientific">Terriglobus albidus</name>
    <dbReference type="NCBI Taxonomy" id="1592106"/>
    <lineage>
        <taxon>Bacteria</taxon>
        <taxon>Pseudomonadati</taxon>
        <taxon>Acidobacteriota</taxon>
        <taxon>Terriglobia</taxon>
        <taxon>Terriglobales</taxon>
        <taxon>Acidobacteriaceae</taxon>
        <taxon>Terriglobus</taxon>
    </lineage>
</organism>
<dbReference type="EMBL" id="CP042806">
    <property type="protein sequence ID" value="QEE27416.1"/>
    <property type="molecule type" value="Genomic_DNA"/>
</dbReference>
<dbReference type="OrthoDB" id="9812065at2"/>
<evidence type="ECO:0000313" key="2">
    <source>
        <dbReference type="EMBL" id="QEE27416.1"/>
    </source>
</evidence>
<dbReference type="RefSeq" id="WP_147646607.1">
    <property type="nucleotide sequence ID" value="NZ_CP042806.1"/>
</dbReference>
<dbReference type="InterPro" id="IPR050248">
    <property type="entry name" value="Polysacc_deacetylase_ArnD"/>
</dbReference>
<dbReference type="CDD" id="cd10917">
    <property type="entry name" value="CE4_NodB_like_6s_7s"/>
    <property type="match status" value="1"/>
</dbReference>
<dbReference type="KEGG" id="talb:FTW19_04955"/>
<evidence type="ECO:0000313" key="3">
    <source>
        <dbReference type="Proteomes" id="UP000321820"/>
    </source>
</evidence>
<keyword evidence="3" id="KW-1185">Reference proteome</keyword>
<dbReference type="InterPro" id="IPR002509">
    <property type="entry name" value="NODB_dom"/>
</dbReference>
<accession>A0A5B9EBL6</accession>
<dbReference type="GO" id="GO:0016810">
    <property type="term" value="F:hydrolase activity, acting on carbon-nitrogen (but not peptide) bonds"/>
    <property type="evidence" value="ECO:0007669"/>
    <property type="project" value="InterPro"/>
</dbReference>
<sequence length="237" mass="25759">MLSSVLAGAAVAAGVGVSVYAAYRPESQIYGATLIAGSDPGQVALTYDDGPNPDATPRLLDILAQHQVHATFFMVGNFVKAEAVLARRVAAAGHLIGNHTLTHPNLAITSSRETRRQLTQTNDILEQTLGQKIRFFRPPFGARRPATLRIARELGLIPVQWNVAAQDWNPASPQQLLERLERGIAKNRQKGQASNLLLHDGSHLGLGAKRMPTVEATALLLERNIRNLTFVTPEIWA</sequence>
<gene>
    <name evidence="2" type="ORF">FTW19_04955</name>
</gene>
<dbReference type="GO" id="GO:0005975">
    <property type="term" value="P:carbohydrate metabolic process"/>
    <property type="evidence" value="ECO:0007669"/>
    <property type="project" value="InterPro"/>
</dbReference>
<protein>
    <submittedName>
        <fullName evidence="2">Polysaccharide deacetylase family protein</fullName>
    </submittedName>
</protein>
<dbReference type="AlphaFoldDB" id="A0A5B9EBL6"/>
<dbReference type="Gene3D" id="3.20.20.370">
    <property type="entry name" value="Glycoside hydrolase/deacetylase"/>
    <property type="match status" value="1"/>
</dbReference>